<proteinExistence type="predicted"/>
<evidence type="ECO:0000313" key="2">
    <source>
        <dbReference type="EMBL" id="CAK9253976.1"/>
    </source>
</evidence>
<evidence type="ECO:0000259" key="1">
    <source>
        <dbReference type="Pfam" id="PF12937"/>
    </source>
</evidence>
<evidence type="ECO:0000313" key="3">
    <source>
        <dbReference type="Proteomes" id="UP001497444"/>
    </source>
</evidence>
<comment type="caution">
    <text evidence="2">The sequence shown here is derived from an EMBL/GenBank/DDBJ whole genome shotgun (WGS) entry which is preliminary data.</text>
</comment>
<gene>
    <name evidence="2" type="ORF">CSSPJE1EN1_LOCUS29354</name>
</gene>
<feature type="domain" description="F-box" evidence="1">
    <location>
        <begin position="5"/>
        <end position="37"/>
    </location>
</feature>
<dbReference type="InterPro" id="IPR001810">
    <property type="entry name" value="F-box_dom"/>
</dbReference>
<dbReference type="Pfam" id="PF12937">
    <property type="entry name" value="F-box-like"/>
    <property type="match status" value="1"/>
</dbReference>
<keyword evidence="3" id="KW-1185">Reference proteome</keyword>
<dbReference type="InterPro" id="IPR036047">
    <property type="entry name" value="F-box-like_dom_sf"/>
</dbReference>
<name>A0ABP0VJC9_9BRYO</name>
<sequence>MEGFPVRVIGRILSHFADVQDVVRASWTCRKWRAAFRHLHTLRHEYVEVFHLWEIGDEEQELEHSYNGHNNVHNVYKINLQTIISILELIPIDNLKHT</sequence>
<dbReference type="CDD" id="cd09917">
    <property type="entry name" value="F-box_SF"/>
    <property type="match status" value="1"/>
</dbReference>
<organism evidence="2 3">
    <name type="scientific">Sphagnum jensenii</name>
    <dbReference type="NCBI Taxonomy" id="128206"/>
    <lineage>
        <taxon>Eukaryota</taxon>
        <taxon>Viridiplantae</taxon>
        <taxon>Streptophyta</taxon>
        <taxon>Embryophyta</taxon>
        <taxon>Bryophyta</taxon>
        <taxon>Sphagnophytina</taxon>
        <taxon>Sphagnopsida</taxon>
        <taxon>Sphagnales</taxon>
        <taxon>Sphagnaceae</taxon>
        <taxon>Sphagnum</taxon>
    </lineage>
</organism>
<reference evidence="2" key="1">
    <citation type="submission" date="2024-02" db="EMBL/GenBank/DDBJ databases">
        <authorList>
            <consortium name="ELIXIR-Norway"/>
            <consortium name="Elixir Norway"/>
        </authorList>
    </citation>
    <scope>NUCLEOTIDE SEQUENCE</scope>
</reference>
<dbReference type="Proteomes" id="UP001497444">
    <property type="component" value="Unassembled WGS sequence"/>
</dbReference>
<dbReference type="SUPFAM" id="SSF81383">
    <property type="entry name" value="F-box domain"/>
    <property type="match status" value="1"/>
</dbReference>
<protein>
    <recommendedName>
        <fullName evidence="1">F-box domain-containing protein</fullName>
    </recommendedName>
</protein>
<accession>A0ABP0VJC9</accession>
<dbReference type="EMBL" id="CAXAQS010000959">
    <property type="protein sequence ID" value="CAK9253976.1"/>
    <property type="molecule type" value="Genomic_DNA"/>
</dbReference>